<dbReference type="GO" id="GO:0032259">
    <property type="term" value="P:methylation"/>
    <property type="evidence" value="ECO:0007669"/>
    <property type="project" value="UniProtKB-KW"/>
</dbReference>
<organism evidence="8 9">
    <name type="scientific">Cyanoderma ruficeps</name>
    <name type="common">rufous-capped babbler</name>
    <dbReference type="NCBI Taxonomy" id="181631"/>
    <lineage>
        <taxon>Eukaryota</taxon>
        <taxon>Metazoa</taxon>
        <taxon>Chordata</taxon>
        <taxon>Craniata</taxon>
        <taxon>Vertebrata</taxon>
        <taxon>Euteleostomi</taxon>
        <taxon>Archelosauria</taxon>
        <taxon>Archosauria</taxon>
        <taxon>Dinosauria</taxon>
        <taxon>Saurischia</taxon>
        <taxon>Theropoda</taxon>
        <taxon>Coelurosauria</taxon>
        <taxon>Aves</taxon>
        <taxon>Neognathae</taxon>
        <taxon>Neoaves</taxon>
        <taxon>Telluraves</taxon>
        <taxon>Australaves</taxon>
        <taxon>Passeriformes</taxon>
        <taxon>Sylvioidea</taxon>
        <taxon>Timaliidae</taxon>
        <taxon>Cyanoderma</taxon>
    </lineage>
</organism>
<keyword evidence="3" id="KW-0808">Transferase</keyword>
<dbReference type="Pfam" id="PF00076">
    <property type="entry name" value="RRM_1"/>
    <property type="match status" value="1"/>
</dbReference>
<evidence type="ECO:0000256" key="4">
    <source>
        <dbReference type="ARBA" id="ARBA00022691"/>
    </source>
</evidence>
<evidence type="ECO:0000256" key="6">
    <source>
        <dbReference type="ARBA" id="ARBA00023242"/>
    </source>
</evidence>
<keyword evidence="5" id="KW-0156">Chromatin regulator</keyword>
<evidence type="ECO:0000256" key="1">
    <source>
        <dbReference type="ARBA" id="ARBA00004123"/>
    </source>
</evidence>
<dbReference type="Gene3D" id="3.30.70.330">
    <property type="match status" value="1"/>
</dbReference>
<evidence type="ECO:0000256" key="3">
    <source>
        <dbReference type="ARBA" id="ARBA00022679"/>
    </source>
</evidence>
<dbReference type="Proteomes" id="UP000694396">
    <property type="component" value="Unplaced"/>
</dbReference>
<reference evidence="8" key="1">
    <citation type="submission" date="2025-08" db="UniProtKB">
        <authorList>
            <consortium name="Ensembl"/>
        </authorList>
    </citation>
    <scope>IDENTIFICATION</scope>
</reference>
<dbReference type="GO" id="GO:0003723">
    <property type="term" value="F:RNA binding"/>
    <property type="evidence" value="ECO:0007669"/>
    <property type="project" value="InterPro"/>
</dbReference>
<dbReference type="InterPro" id="IPR000504">
    <property type="entry name" value="RRM_dom"/>
</dbReference>
<comment type="subcellular location">
    <subcellularLocation>
        <location evidence="1">Nucleus</location>
    </subcellularLocation>
</comment>
<protein>
    <recommendedName>
        <fullName evidence="7">RRM domain-containing protein</fullName>
    </recommendedName>
</protein>
<evidence type="ECO:0000256" key="5">
    <source>
        <dbReference type="ARBA" id="ARBA00022853"/>
    </source>
</evidence>
<keyword evidence="2" id="KW-0489">Methyltransferase</keyword>
<proteinExistence type="predicted"/>
<evidence type="ECO:0000313" key="8">
    <source>
        <dbReference type="Ensembl" id="ENSCRFP00000008813.1"/>
    </source>
</evidence>
<feature type="domain" description="RRM" evidence="7">
    <location>
        <begin position="22"/>
        <end position="78"/>
    </location>
</feature>
<keyword evidence="9" id="KW-1185">Reference proteome</keyword>
<dbReference type="SUPFAM" id="SSF54928">
    <property type="entry name" value="RNA-binding domain, RBD"/>
    <property type="match status" value="1"/>
</dbReference>
<keyword evidence="6" id="KW-0539">Nucleus</keyword>
<dbReference type="PANTHER" id="PTHR45814:SF3">
    <property type="entry name" value="HISTONE-LYSINE N-METHYLTRANSFERASE SETD1A"/>
    <property type="match status" value="1"/>
</dbReference>
<keyword evidence="4" id="KW-0949">S-adenosyl-L-methionine</keyword>
<sequence>MAQKWPQNCPKTAPVCLGIGFLREMCRKFGEVEEVEVLLHPKTRKHLGLARVTFGSSRGARDTVRHLHNATVMGTAIHAQLDVRGQLWRVWGQLWGDLWGLGSVMEGLWGLWGQLWGFVGVWGQLWGFGVSYGGLGSVMGVYGGLGSVIVASGDRGDTVRGGGV</sequence>
<dbReference type="InterPro" id="IPR044570">
    <property type="entry name" value="Set1-like"/>
</dbReference>
<dbReference type="GO" id="GO:0048188">
    <property type="term" value="C:Set1C/COMPASS complex"/>
    <property type="evidence" value="ECO:0007669"/>
    <property type="project" value="TreeGrafter"/>
</dbReference>
<evidence type="ECO:0000313" key="9">
    <source>
        <dbReference type="Proteomes" id="UP000694396"/>
    </source>
</evidence>
<reference evidence="8" key="2">
    <citation type="submission" date="2025-09" db="UniProtKB">
        <authorList>
            <consortium name="Ensembl"/>
        </authorList>
    </citation>
    <scope>IDENTIFICATION</scope>
</reference>
<evidence type="ECO:0000259" key="7">
    <source>
        <dbReference type="Pfam" id="PF00076"/>
    </source>
</evidence>
<name>A0A8C3QNA3_9PASS</name>
<dbReference type="PANTHER" id="PTHR45814">
    <property type="entry name" value="HISTONE-LYSINE N-METHYLTRANSFERASE SETD1"/>
    <property type="match status" value="1"/>
</dbReference>
<accession>A0A8C3QNA3</accession>
<evidence type="ECO:0000256" key="2">
    <source>
        <dbReference type="ARBA" id="ARBA00022603"/>
    </source>
</evidence>
<dbReference type="Ensembl" id="ENSCRFT00000009130.1">
    <property type="protein sequence ID" value="ENSCRFP00000008813.1"/>
    <property type="gene ID" value="ENSCRFG00000006924.1"/>
</dbReference>
<dbReference type="InterPro" id="IPR012677">
    <property type="entry name" value="Nucleotide-bd_a/b_plait_sf"/>
</dbReference>
<dbReference type="GO" id="GO:0042800">
    <property type="term" value="F:histone H3K4 methyltransferase activity"/>
    <property type="evidence" value="ECO:0007669"/>
    <property type="project" value="InterPro"/>
</dbReference>
<dbReference type="InterPro" id="IPR035979">
    <property type="entry name" value="RBD_domain_sf"/>
</dbReference>
<dbReference type="AlphaFoldDB" id="A0A8C3QNA3"/>